<evidence type="ECO:0000256" key="1">
    <source>
        <dbReference type="ARBA" id="ARBA00022722"/>
    </source>
</evidence>
<name>A0A420XRC0_9ACTN</name>
<keyword evidence="10 11" id="KW-0413">Isomerase</keyword>
<evidence type="ECO:0000259" key="12">
    <source>
        <dbReference type="SMART" id="SM00382"/>
    </source>
</evidence>
<keyword evidence="5 11" id="KW-0347">Helicase</keyword>
<dbReference type="RefSeq" id="WP_121192959.1">
    <property type="nucleotide sequence ID" value="NZ_RBWV01000010.1"/>
</dbReference>
<dbReference type="NCBIfam" id="TIGR01447">
    <property type="entry name" value="recD"/>
    <property type="match status" value="1"/>
</dbReference>
<gene>
    <name evidence="11" type="primary">recD</name>
    <name evidence="13" type="ORF">CLV35_1139</name>
</gene>
<dbReference type="PANTHER" id="PTHR43788">
    <property type="entry name" value="DNA2/NAM7 HELICASE FAMILY MEMBER"/>
    <property type="match status" value="1"/>
</dbReference>
<evidence type="ECO:0000256" key="10">
    <source>
        <dbReference type="ARBA" id="ARBA00023235"/>
    </source>
</evidence>
<evidence type="ECO:0000256" key="8">
    <source>
        <dbReference type="ARBA" id="ARBA00023125"/>
    </source>
</evidence>
<dbReference type="EMBL" id="RBWV01000010">
    <property type="protein sequence ID" value="RKS77453.1"/>
    <property type="molecule type" value="Genomic_DNA"/>
</dbReference>
<dbReference type="Pfam" id="PF13245">
    <property type="entry name" value="AAA_19"/>
    <property type="match status" value="1"/>
</dbReference>
<evidence type="ECO:0000256" key="11">
    <source>
        <dbReference type="HAMAP-Rule" id="MF_01487"/>
    </source>
</evidence>
<dbReference type="GO" id="GO:0016887">
    <property type="term" value="F:ATP hydrolysis activity"/>
    <property type="evidence" value="ECO:0007669"/>
    <property type="project" value="RHEA"/>
</dbReference>
<evidence type="ECO:0000256" key="5">
    <source>
        <dbReference type="ARBA" id="ARBA00022806"/>
    </source>
</evidence>
<comment type="subunit">
    <text evidence="11">Heterotrimer of RecB, RecC and RecD. All subunits contribute to DNA-binding.</text>
</comment>
<organism evidence="13 14">
    <name type="scientific">Motilibacter peucedani</name>
    <dbReference type="NCBI Taxonomy" id="598650"/>
    <lineage>
        <taxon>Bacteria</taxon>
        <taxon>Bacillati</taxon>
        <taxon>Actinomycetota</taxon>
        <taxon>Actinomycetes</taxon>
        <taxon>Motilibacterales</taxon>
        <taxon>Motilibacteraceae</taxon>
        <taxon>Motilibacter</taxon>
    </lineage>
</organism>
<dbReference type="InterPro" id="IPR003593">
    <property type="entry name" value="AAA+_ATPase"/>
</dbReference>
<evidence type="ECO:0000256" key="9">
    <source>
        <dbReference type="ARBA" id="ARBA00023204"/>
    </source>
</evidence>
<dbReference type="InterPro" id="IPR006344">
    <property type="entry name" value="RecD"/>
</dbReference>
<evidence type="ECO:0000256" key="7">
    <source>
        <dbReference type="ARBA" id="ARBA00022840"/>
    </source>
</evidence>
<keyword evidence="2 11" id="KW-0547">Nucleotide-binding</keyword>
<dbReference type="GO" id="GO:0017116">
    <property type="term" value="F:single-stranded DNA helicase activity"/>
    <property type="evidence" value="ECO:0007669"/>
    <property type="project" value="TreeGrafter"/>
</dbReference>
<keyword evidence="4 11" id="KW-0378">Hydrolase</keyword>
<feature type="binding site" evidence="11">
    <location>
        <begin position="182"/>
        <end position="189"/>
    </location>
    <ligand>
        <name>ATP</name>
        <dbReference type="ChEBI" id="CHEBI:30616"/>
    </ligand>
</feature>
<dbReference type="CDD" id="cd17933">
    <property type="entry name" value="DEXSc_RecD-like"/>
    <property type="match status" value="1"/>
</dbReference>
<dbReference type="InterPro" id="IPR027785">
    <property type="entry name" value="UvrD-like_helicase_C"/>
</dbReference>
<keyword evidence="3 11" id="KW-0227">DNA damage</keyword>
<dbReference type="AlphaFoldDB" id="A0A420XRC0"/>
<protein>
    <recommendedName>
        <fullName evidence="11">RecBCD enzyme subunit RecD</fullName>
        <ecNumber evidence="11">5.6.2.3</ecNumber>
    </recommendedName>
    <alternativeName>
        <fullName evidence="11">DNA 5'-3' helicase subunit RecD</fullName>
    </alternativeName>
    <alternativeName>
        <fullName evidence="11">Exonuclease V subunit RecD</fullName>
        <shortName evidence="11">ExoV subunit RecD</shortName>
    </alternativeName>
    <alternativeName>
        <fullName evidence="11">Helicase/nuclease RecBCD subunit RecD</fullName>
    </alternativeName>
</protein>
<dbReference type="GO" id="GO:0005524">
    <property type="term" value="F:ATP binding"/>
    <property type="evidence" value="ECO:0007669"/>
    <property type="project" value="UniProtKB-UniRule"/>
</dbReference>
<dbReference type="Pfam" id="PF21185">
    <property type="entry name" value="RecD_N"/>
    <property type="match status" value="1"/>
</dbReference>
<dbReference type="EC" id="5.6.2.3" evidence="11"/>
<dbReference type="GO" id="GO:0003677">
    <property type="term" value="F:DNA binding"/>
    <property type="evidence" value="ECO:0007669"/>
    <property type="project" value="UniProtKB-UniRule"/>
</dbReference>
<dbReference type="PANTHER" id="PTHR43788:SF6">
    <property type="entry name" value="DNA HELICASE B"/>
    <property type="match status" value="1"/>
</dbReference>
<keyword evidence="6 11" id="KW-0269">Exonuclease</keyword>
<dbReference type="InterPro" id="IPR049550">
    <property type="entry name" value="RecD_N"/>
</dbReference>
<dbReference type="GO" id="GO:0009338">
    <property type="term" value="C:exodeoxyribonuclease V complex"/>
    <property type="evidence" value="ECO:0007669"/>
    <property type="project" value="InterPro"/>
</dbReference>
<keyword evidence="14" id="KW-1185">Reference proteome</keyword>
<dbReference type="CDD" id="cd18809">
    <property type="entry name" value="SF1_C_RecD"/>
    <property type="match status" value="1"/>
</dbReference>
<proteinExistence type="inferred from homology"/>
<dbReference type="SUPFAM" id="SSF52540">
    <property type="entry name" value="P-loop containing nucleoside triphosphate hydrolases"/>
    <property type="match status" value="2"/>
</dbReference>
<comment type="similarity">
    <text evidence="11">Belongs to the RecD family.</text>
</comment>
<accession>A0A420XRC0</accession>
<dbReference type="GO" id="GO:0000724">
    <property type="term" value="P:double-strand break repair via homologous recombination"/>
    <property type="evidence" value="ECO:0007669"/>
    <property type="project" value="UniProtKB-UniRule"/>
</dbReference>
<dbReference type="FunCoup" id="A0A420XRC0">
    <property type="interactions" value="11"/>
</dbReference>
<keyword evidence="8 11" id="KW-0238">DNA-binding</keyword>
<keyword evidence="9 11" id="KW-0234">DNA repair</keyword>
<dbReference type="GO" id="GO:0043139">
    <property type="term" value="F:5'-3' DNA helicase activity"/>
    <property type="evidence" value="ECO:0007669"/>
    <property type="project" value="UniProtKB-UniRule"/>
</dbReference>
<evidence type="ECO:0000256" key="4">
    <source>
        <dbReference type="ARBA" id="ARBA00022801"/>
    </source>
</evidence>
<dbReference type="Gene3D" id="1.10.10.1020">
    <property type="entry name" value="RecBCD complex, subunit RecD, N-terminal domain"/>
    <property type="match status" value="1"/>
</dbReference>
<dbReference type="GO" id="GO:0008854">
    <property type="term" value="F:exodeoxyribonuclease V activity"/>
    <property type="evidence" value="ECO:0007669"/>
    <property type="project" value="InterPro"/>
</dbReference>
<reference evidence="13 14" key="1">
    <citation type="submission" date="2018-10" db="EMBL/GenBank/DDBJ databases">
        <title>Genomic Encyclopedia of Archaeal and Bacterial Type Strains, Phase II (KMG-II): from individual species to whole genera.</title>
        <authorList>
            <person name="Goeker M."/>
        </authorList>
    </citation>
    <scope>NUCLEOTIDE SEQUENCE [LARGE SCALE GENOMIC DNA]</scope>
    <source>
        <strain evidence="13 14">RP-AC37</strain>
    </source>
</reference>
<comment type="miscellaneous">
    <text evidence="11">In the RecBCD complex, RecB has a slow 3'-5' helicase, an exonuclease activity and loads RecA onto ssDNA, RecD has a fast 5'-3' helicase activity, while RecC stimulates the ATPase and processivity of the RecB helicase and contributes to recognition of the Chi site.</text>
</comment>
<evidence type="ECO:0000313" key="14">
    <source>
        <dbReference type="Proteomes" id="UP000281955"/>
    </source>
</evidence>
<evidence type="ECO:0000313" key="13">
    <source>
        <dbReference type="EMBL" id="RKS77453.1"/>
    </source>
</evidence>
<sequence>MNDAYAATLALRATGVLADFNRAGVLSAADVHVARRLGALGGEPDEQVLLAVALTVRSTRHGSVVLDLDTAEQTTSPDADVDEAAPTAPLTWPTDWAQRCAASPLVGGPVQLRGSRMWLTRYWEQEEQVADELLARTARLPVDLDPARLSASLLRLFPDPGDADQRTAAAVCALSRVSVLAGGPGTGKTTTVSRLLALLREQHPHLRVALAAPTGKAAARLEEAVRSSTRALAPSDAALVGDLAATTLHRLLGWRPDARSRFRHDASNRLPADVVVVDEASMVPLTMMARLLEALRPSARLVLVGDPDQLASVEAGAVLGDLVDGARQPARTARMAAALEQVLPPAATATAIATAAEATGAPDTPHARLRDGIALLATNRRFSSGGAIAELAEAVQRGDAEKALGVLRSRDRDVVFEEVGDDSPLTEDHLRGLRSDVVTAGLALERAAAEGRAADALDALERHRVLCAHRTGPRGVQHWSSLAARWVAEASGRDLYAVGHRAGEPLLVTENDYEVGLYNGDTGAVVSTPSGLVAVFGRGGEPVTVPLARLGSARPLHAMTVHRSQGSQFDRVSIVLPAAGSPLATRETLYTAVTRATSGVRVIGSAAAVAEAVDRPAARATGLRERLASAQNA</sequence>
<keyword evidence="7 11" id="KW-0067">ATP-binding</keyword>
<evidence type="ECO:0000256" key="2">
    <source>
        <dbReference type="ARBA" id="ARBA00022741"/>
    </source>
</evidence>
<dbReference type="SMART" id="SM00382">
    <property type="entry name" value="AAA"/>
    <property type="match status" value="1"/>
</dbReference>
<keyword evidence="1 11" id="KW-0540">Nuclease</keyword>
<dbReference type="HAMAP" id="MF_01487">
    <property type="entry name" value="RecD"/>
    <property type="match status" value="1"/>
</dbReference>
<dbReference type="InParanoid" id="A0A420XRC0"/>
<dbReference type="InterPro" id="IPR027417">
    <property type="entry name" value="P-loop_NTPase"/>
</dbReference>
<dbReference type="Pfam" id="PF13538">
    <property type="entry name" value="UvrD_C_2"/>
    <property type="match status" value="1"/>
</dbReference>
<dbReference type="Gene3D" id="3.40.50.300">
    <property type="entry name" value="P-loop containing nucleotide triphosphate hydrolases"/>
    <property type="match status" value="3"/>
</dbReference>
<comment type="function">
    <text evidence="11">A helicase/nuclease that prepares dsDNA breaks (DSB) for recombinational DNA repair. Binds to DSBs and unwinds DNA via a highly rapid and processive ATP-dependent bidirectional helicase activity. Unwinds dsDNA until it encounters a Chi (crossover hotspot instigator) sequence from the 3' direction. Cuts ssDNA a few nucleotides 3' to the Chi site. The properties and activities of the enzyme are changed at Chi. The Chi-altered holoenzyme produces a long 3'-ssDNA overhang and facilitates RecA-binding to the ssDNA for homologous DNA recombination and repair. Holoenzyme degrades any linearized DNA that is unable to undergo homologous recombination. In the holoenzyme this subunit has ssDNA-dependent ATPase and 5'-3' helicase activity. When added to pre-assembled RecBC greatly stimulates nuclease activity and augments holoenzyme processivity. Negatively regulates the RecA-loading ability of RecBCD.</text>
</comment>
<dbReference type="Proteomes" id="UP000281955">
    <property type="component" value="Unassembled WGS sequence"/>
</dbReference>
<evidence type="ECO:0000256" key="6">
    <source>
        <dbReference type="ARBA" id="ARBA00022839"/>
    </source>
</evidence>
<dbReference type="OrthoDB" id="9763659at2"/>
<dbReference type="InterPro" id="IPR050534">
    <property type="entry name" value="Coronavir_polyprotein_1ab"/>
</dbReference>
<dbReference type="InterPro" id="IPR041851">
    <property type="entry name" value="RecD_N_sf"/>
</dbReference>
<comment type="catalytic activity">
    <reaction evidence="11">
        <text>ATP + H2O = ADP + phosphate + H(+)</text>
        <dbReference type="Rhea" id="RHEA:13065"/>
        <dbReference type="ChEBI" id="CHEBI:15377"/>
        <dbReference type="ChEBI" id="CHEBI:15378"/>
        <dbReference type="ChEBI" id="CHEBI:30616"/>
        <dbReference type="ChEBI" id="CHEBI:43474"/>
        <dbReference type="ChEBI" id="CHEBI:456216"/>
        <dbReference type="EC" id="5.6.2.3"/>
    </reaction>
</comment>
<feature type="domain" description="AAA+ ATPase" evidence="12">
    <location>
        <begin position="174"/>
        <end position="410"/>
    </location>
</feature>
<comment type="caution">
    <text evidence="13">The sequence shown here is derived from an EMBL/GenBank/DDBJ whole genome shotgun (WGS) entry which is preliminary data.</text>
</comment>
<evidence type="ECO:0000256" key="3">
    <source>
        <dbReference type="ARBA" id="ARBA00022763"/>
    </source>
</evidence>